<feature type="domain" description="ABC transporter" evidence="2">
    <location>
        <begin position="259"/>
        <end position="291"/>
    </location>
</feature>
<keyword evidence="4" id="KW-1185">Reference proteome</keyword>
<dbReference type="GO" id="GO:0140359">
    <property type="term" value="F:ABC-type transporter activity"/>
    <property type="evidence" value="ECO:0007669"/>
    <property type="project" value="InterPro"/>
</dbReference>
<dbReference type="PANTHER" id="PTHR19229">
    <property type="entry name" value="ATP-BINDING CASSETTE TRANSPORTER SUBFAMILY A ABCA"/>
    <property type="match status" value="1"/>
</dbReference>
<feature type="transmembrane region" description="Helical" evidence="1">
    <location>
        <begin position="14"/>
        <end position="38"/>
    </location>
</feature>
<dbReference type="InterPro" id="IPR003439">
    <property type="entry name" value="ABC_transporter-like_ATP-bd"/>
</dbReference>
<dbReference type="Proteomes" id="UP000821866">
    <property type="component" value="Chromosome 1"/>
</dbReference>
<dbReference type="VEuPathDB" id="VectorBase:LOC119187313"/>
<proteinExistence type="predicted"/>
<evidence type="ECO:0000313" key="3">
    <source>
        <dbReference type="EMBL" id="KAH8040519.1"/>
    </source>
</evidence>
<keyword evidence="1" id="KW-0812">Transmembrane</keyword>
<feature type="transmembrane region" description="Helical" evidence="1">
    <location>
        <begin position="121"/>
        <end position="143"/>
    </location>
</feature>
<reference evidence="3" key="2">
    <citation type="submission" date="2021-09" db="EMBL/GenBank/DDBJ databases">
        <authorList>
            <person name="Jia N."/>
            <person name="Wang J."/>
            <person name="Shi W."/>
            <person name="Du L."/>
            <person name="Sun Y."/>
            <person name="Zhan W."/>
            <person name="Jiang J."/>
            <person name="Wang Q."/>
            <person name="Zhang B."/>
            <person name="Ji P."/>
            <person name="Sakyi L.B."/>
            <person name="Cui X."/>
            <person name="Yuan T."/>
            <person name="Jiang B."/>
            <person name="Yang W."/>
            <person name="Lam T.T.-Y."/>
            <person name="Chang Q."/>
            <person name="Ding S."/>
            <person name="Wang X."/>
            <person name="Zhu J."/>
            <person name="Ruan X."/>
            <person name="Zhao L."/>
            <person name="Wei J."/>
            <person name="Que T."/>
            <person name="Du C."/>
            <person name="Cheng J."/>
            <person name="Dai P."/>
            <person name="Han X."/>
            <person name="Huang E."/>
            <person name="Gao Y."/>
            <person name="Liu J."/>
            <person name="Shao H."/>
            <person name="Ye R."/>
            <person name="Li L."/>
            <person name="Wei W."/>
            <person name="Wang X."/>
            <person name="Wang C."/>
            <person name="Huo Q."/>
            <person name="Li W."/>
            <person name="Guo W."/>
            <person name="Chen H."/>
            <person name="Chen S."/>
            <person name="Zhou L."/>
            <person name="Zhou L."/>
            <person name="Ni X."/>
            <person name="Tian J."/>
            <person name="Zhou Y."/>
            <person name="Sheng Y."/>
            <person name="Liu T."/>
            <person name="Pan Y."/>
            <person name="Xia L."/>
            <person name="Li J."/>
            <person name="Zhao F."/>
            <person name="Cao W."/>
        </authorList>
    </citation>
    <scope>NUCLEOTIDE SEQUENCE</scope>
    <source>
        <strain evidence="3">Rmic-2018</strain>
        <tissue evidence="3">Larvae</tissue>
    </source>
</reference>
<reference evidence="3" key="1">
    <citation type="journal article" date="2020" name="Cell">
        <title>Large-Scale Comparative Analyses of Tick Genomes Elucidate Their Genetic Diversity and Vector Capacities.</title>
        <authorList>
            <consortium name="Tick Genome and Microbiome Consortium (TIGMIC)"/>
            <person name="Jia N."/>
            <person name="Wang J."/>
            <person name="Shi W."/>
            <person name="Du L."/>
            <person name="Sun Y."/>
            <person name="Zhan W."/>
            <person name="Jiang J.F."/>
            <person name="Wang Q."/>
            <person name="Zhang B."/>
            <person name="Ji P."/>
            <person name="Bell-Sakyi L."/>
            <person name="Cui X.M."/>
            <person name="Yuan T.T."/>
            <person name="Jiang B.G."/>
            <person name="Yang W.F."/>
            <person name="Lam T.T."/>
            <person name="Chang Q.C."/>
            <person name="Ding S.J."/>
            <person name="Wang X.J."/>
            <person name="Zhu J.G."/>
            <person name="Ruan X.D."/>
            <person name="Zhao L."/>
            <person name="Wei J.T."/>
            <person name="Ye R.Z."/>
            <person name="Que T.C."/>
            <person name="Du C.H."/>
            <person name="Zhou Y.H."/>
            <person name="Cheng J.X."/>
            <person name="Dai P.F."/>
            <person name="Guo W.B."/>
            <person name="Han X.H."/>
            <person name="Huang E.J."/>
            <person name="Li L.F."/>
            <person name="Wei W."/>
            <person name="Gao Y.C."/>
            <person name="Liu J.Z."/>
            <person name="Shao H.Z."/>
            <person name="Wang X."/>
            <person name="Wang C.C."/>
            <person name="Yang T.C."/>
            <person name="Huo Q.B."/>
            <person name="Li W."/>
            <person name="Chen H.Y."/>
            <person name="Chen S.E."/>
            <person name="Zhou L.G."/>
            <person name="Ni X.B."/>
            <person name="Tian J.H."/>
            <person name="Sheng Y."/>
            <person name="Liu T."/>
            <person name="Pan Y.S."/>
            <person name="Xia L.Y."/>
            <person name="Li J."/>
            <person name="Zhao F."/>
            <person name="Cao W.C."/>
        </authorList>
    </citation>
    <scope>NUCLEOTIDE SEQUENCE</scope>
    <source>
        <strain evidence="3">Rmic-2018</strain>
    </source>
</reference>
<evidence type="ECO:0000313" key="4">
    <source>
        <dbReference type="Proteomes" id="UP000821866"/>
    </source>
</evidence>
<dbReference type="InterPro" id="IPR027417">
    <property type="entry name" value="P-loop_NTPase"/>
</dbReference>
<organism evidence="3 4">
    <name type="scientific">Rhipicephalus microplus</name>
    <name type="common">Cattle tick</name>
    <name type="synonym">Boophilus microplus</name>
    <dbReference type="NCBI Taxonomy" id="6941"/>
    <lineage>
        <taxon>Eukaryota</taxon>
        <taxon>Metazoa</taxon>
        <taxon>Ecdysozoa</taxon>
        <taxon>Arthropoda</taxon>
        <taxon>Chelicerata</taxon>
        <taxon>Arachnida</taxon>
        <taxon>Acari</taxon>
        <taxon>Parasitiformes</taxon>
        <taxon>Ixodida</taxon>
        <taxon>Ixodoidea</taxon>
        <taxon>Ixodidae</taxon>
        <taxon>Rhipicephalinae</taxon>
        <taxon>Rhipicephalus</taxon>
        <taxon>Boophilus</taxon>
    </lineage>
</organism>
<gene>
    <name evidence="3" type="ORF">HPB51_011215</name>
</gene>
<protein>
    <recommendedName>
        <fullName evidence="2">ABC transporter domain-containing protein</fullName>
    </recommendedName>
</protein>
<dbReference type="GO" id="GO:0005524">
    <property type="term" value="F:ATP binding"/>
    <property type="evidence" value="ECO:0007669"/>
    <property type="project" value="InterPro"/>
</dbReference>
<dbReference type="InterPro" id="IPR026082">
    <property type="entry name" value="ABCA"/>
</dbReference>
<dbReference type="Pfam" id="PF00005">
    <property type="entry name" value="ABC_tran"/>
    <property type="match status" value="1"/>
</dbReference>
<sequence>MQEFQRLMGLADCFYWTGHFTCSFVMCLVHSGLCVYIAVMQAPNGEESAFLDKTDPSLLFFALTVHNALQLLVAMLVACLFTSILAGFICIVVLCFLLPVWILASTGALDSLAEFLFRDRYLTLLSSVLPTVATYNLLTILGIENDFEGGASWGKTLRHVFGVFPVNVVEIWCVNFTTAAILILLVAYTSNVLPWNKVIPLHPLFLFKPTYWYPPSAVGEPPPVELNFHDERFEPAPRDATPMVHVRQVIVSHGAKDALKKVSFQAFEKQATLLVGRNGAGKTTLMNVVAAGNRKVRIWNRVDCRLKLLLPHCLQGSLDGPKFDASADKA</sequence>
<feature type="transmembrane region" description="Helical" evidence="1">
    <location>
        <begin position="163"/>
        <end position="188"/>
    </location>
</feature>
<keyword evidence="1" id="KW-1133">Transmembrane helix</keyword>
<evidence type="ECO:0000259" key="2">
    <source>
        <dbReference type="Pfam" id="PF00005"/>
    </source>
</evidence>
<dbReference type="GO" id="GO:0005319">
    <property type="term" value="F:lipid transporter activity"/>
    <property type="evidence" value="ECO:0007669"/>
    <property type="project" value="TreeGrafter"/>
</dbReference>
<dbReference type="Gene3D" id="3.40.50.300">
    <property type="entry name" value="P-loop containing nucleotide triphosphate hydrolases"/>
    <property type="match status" value="1"/>
</dbReference>
<feature type="transmembrane region" description="Helical" evidence="1">
    <location>
        <begin position="84"/>
        <end position="109"/>
    </location>
</feature>
<dbReference type="EMBL" id="JABSTU010000001">
    <property type="protein sequence ID" value="KAH8040519.1"/>
    <property type="molecule type" value="Genomic_DNA"/>
</dbReference>
<dbReference type="SUPFAM" id="SSF52540">
    <property type="entry name" value="P-loop containing nucleoside triphosphate hydrolases"/>
    <property type="match status" value="1"/>
</dbReference>
<comment type="caution">
    <text evidence="3">The sequence shown here is derived from an EMBL/GenBank/DDBJ whole genome shotgun (WGS) entry which is preliminary data.</text>
</comment>
<keyword evidence="1" id="KW-0472">Membrane</keyword>
<evidence type="ECO:0000256" key="1">
    <source>
        <dbReference type="SAM" id="Phobius"/>
    </source>
</evidence>
<dbReference type="PANTHER" id="PTHR19229:SF250">
    <property type="entry name" value="ABC TRANSPORTER DOMAIN-CONTAINING PROTEIN-RELATED"/>
    <property type="match status" value="1"/>
</dbReference>
<dbReference type="GO" id="GO:0016887">
    <property type="term" value="F:ATP hydrolysis activity"/>
    <property type="evidence" value="ECO:0007669"/>
    <property type="project" value="InterPro"/>
</dbReference>
<name>A0A9J6F1X9_RHIMP</name>
<feature type="transmembrane region" description="Helical" evidence="1">
    <location>
        <begin position="58"/>
        <end position="78"/>
    </location>
</feature>
<dbReference type="AlphaFoldDB" id="A0A9J6F1X9"/>
<accession>A0A9J6F1X9</accession>
<dbReference type="GO" id="GO:0016020">
    <property type="term" value="C:membrane"/>
    <property type="evidence" value="ECO:0007669"/>
    <property type="project" value="InterPro"/>
</dbReference>